<protein>
    <submittedName>
        <fullName evidence="2">Uncharacterized protein</fullName>
    </submittedName>
</protein>
<proteinExistence type="predicted"/>
<feature type="non-terminal residue" evidence="2">
    <location>
        <position position="1"/>
    </location>
</feature>
<feature type="region of interest" description="Disordered" evidence="1">
    <location>
        <begin position="655"/>
        <end position="861"/>
    </location>
</feature>
<comment type="caution">
    <text evidence="2">The sequence shown here is derived from an EMBL/GenBank/DDBJ whole genome shotgun (WGS) entry which is preliminary data.</text>
</comment>
<organism evidence="2 3">
    <name type="scientific">Pristionchus fissidentatus</name>
    <dbReference type="NCBI Taxonomy" id="1538716"/>
    <lineage>
        <taxon>Eukaryota</taxon>
        <taxon>Metazoa</taxon>
        <taxon>Ecdysozoa</taxon>
        <taxon>Nematoda</taxon>
        <taxon>Chromadorea</taxon>
        <taxon>Rhabditida</taxon>
        <taxon>Rhabditina</taxon>
        <taxon>Diplogasteromorpha</taxon>
        <taxon>Diplogasteroidea</taxon>
        <taxon>Neodiplogasteridae</taxon>
        <taxon>Pristionchus</taxon>
    </lineage>
</organism>
<dbReference type="AlphaFoldDB" id="A0AAV5V589"/>
<feature type="compositionally biased region" description="Basic and acidic residues" evidence="1">
    <location>
        <begin position="705"/>
        <end position="727"/>
    </location>
</feature>
<name>A0AAV5V589_9BILA</name>
<reference evidence="2" key="1">
    <citation type="submission" date="2023-10" db="EMBL/GenBank/DDBJ databases">
        <title>Genome assembly of Pristionchus species.</title>
        <authorList>
            <person name="Yoshida K."/>
            <person name="Sommer R.J."/>
        </authorList>
    </citation>
    <scope>NUCLEOTIDE SEQUENCE</scope>
    <source>
        <strain evidence="2">RS5133</strain>
    </source>
</reference>
<dbReference type="EMBL" id="BTSY01000002">
    <property type="protein sequence ID" value="GMT13724.1"/>
    <property type="molecule type" value="Genomic_DNA"/>
</dbReference>
<accession>A0AAV5V589</accession>
<evidence type="ECO:0000313" key="2">
    <source>
        <dbReference type="EMBL" id="GMT13724.1"/>
    </source>
</evidence>
<gene>
    <name evidence="2" type="ORF">PFISCL1PPCAC_5021</name>
</gene>
<feature type="compositionally biased region" description="Acidic residues" evidence="1">
    <location>
        <begin position="672"/>
        <end position="704"/>
    </location>
</feature>
<keyword evidence="3" id="KW-1185">Reference proteome</keyword>
<feature type="compositionally biased region" description="Acidic residues" evidence="1">
    <location>
        <begin position="759"/>
        <end position="773"/>
    </location>
</feature>
<evidence type="ECO:0000256" key="1">
    <source>
        <dbReference type="SAM" id="MobiDB-lite"/>
    </source>
</evidence>
<evidence type="ECO:0000313" key="3">
    <source>
        <dbReference type="Proteomes" id="UP001432322"/>
    </source>
</evidence>
<feature type="compositionally biased region" description="Basic and acidic residues" evidence="1">
    <location>
        <begin position="812"/>
        <end position="823"/>
    </location>
</feature>
<dbReference type="Proteomes" id="UP001432322">
    <property type="component" value="Unassembled WGS sequence"/>
</dbReference>
<feature type="compositionally biased region" description="Acidic residues" evidence="1">
    <location>
        <begin position="728"/>
        <end position="751"/>
    </location>
</feature>
<feature type="compositionally biased region" description="Basic and acidic residues" evidence="1">
    <location>
        <begin position="792"/>
        <end position="805"/>
    </location>
</feature>
<sequence length="861" mass="98425">KKKKKKKKDKNTVRPSTDLLRMVAERLANGHGLMVFRLISSETRRIAEEQLRRVDDVLHLEEFDDENAFTRDDMTEWWEQRREVEDETVSEGKETLSHTQISAYLNMRKVEKRLLTDMDGGLSNPRNADSSVQPSQLLQHPLAAIDASCLLHESQTLAATRLLQHGCKRLQEVWLGHCKSKLVREVPRLAAIERFEHRQATMETLDKLPLLQMTELRLDIVDESVTAEGLADHLVNCQQLRALELNVAPTGIVDGNTSTHYALFTRRCYDRENYTDDLEWMVPNVEEGEPDPITLCTPSLEHLATNVANVKLLWQLRDSTLLLRHLRSLRVGTLSRTKELITSSELFCDTKEARRYKPQGFFALRDAYETELESVTLRLGDRVGMCGLRRDVATIFESIGELPPSLRRFSASFFYNQFAGVCAPFRRWTGEEAECAPDTDHIGVEEIHLHFERAFDLRGLPLLLSRALKTLSIAVHYENEEDAKCLGSLLEMLPALERLENLQDLHIQVWGVRCLQPVVAAVAGCSQLAARLTRLAVAAYPVDDAFFETDSAPSWIRSTLTSFPLLDSLGLHTAVLARLIPEERRSGYSWRNGLAWLANETLSGEKLALSPRADRVELAAAGALPALEDGEEYTITPHWEVDYDAEALVLCDEEEEMEGIPDTSYSRHGAESSEDDFITDGEDEEEHGGDELDVMEEGLEEETERIEKREKRRDEKVRAAIERGEMKEEGEEEEEGEVIDFDSISDGEEDEPRMRSDFVDDEAVESDREESDEEERKGEESADGGCPSDDDDRQREEEEMREEGRRQKRIERKQAKIDNEVERQKRKRRLASDDEEEEEEVVIRRPAKHKRVRTIIDSDDD</sequence>